<evidence type="ECO:0000313" key="2">
    <source>
        <dbReference type="Proteomes" id="UP000708208"/>
    </source>
</evidence>
<sequence length="95" mass="10413">ILTVEIIPFRQKSLFECMYLQLSAWTRGNHTLPPGLSFINSEKGFTLGGCGPARVKLNVHGGSKSTPTSPVLVPLGVDIYTRPSPQEQVTQLRSF</sequence>
<comment type="caution">
    <text evidence="1">The sequence shown here is derived from an EMBL/GenBank/DDBJ whole genome shotgun (WGS) entry which is preliminary data.</text>
</comment>
<proteinExistence type="predicted"/>
<organism evidence="1 2">
    <name type="scientific">Allacma fusca</name>
    <dbReference type="NCBI Taxonomy" id="39272"/>
    <lineage>
        <taxon>Eukaryota</taxon>
        <taxon>Metazoa</taxon>
        <taxon>Ecdysozoa</taxon>
        <taxon>Arthropoda</taxon>
        <taxon>Hexapoda</taxon>
        <taxon>Collembola</taxon>
        <taxon>Symphypleona</taxon>
        <taxon>Sminthuridae</taxon>
        <taxon>Allacma</taxon>
    </lineage>
</organism>
<dbReference type="Proteomes" id="UP000708208">
    <property type="component" value="Unassembled WGS sequence"/>
</dbReference>
<dbReference type="AlphaFoldDB" id="A0A8J2PB00"/>
<evidence type="ECO:0000313" key="1">
    <source>
        <dbReference type="EMBL" id="CAG7815143.1"/>
    </source>
</evidence>
<reference evidence="1" key="1">
    <citation type="submission" date="2021-06" db="EMBL/GenBank/DDBJ databases">
        <authorList>
            <person name="Hodson N. C."/>
            <person name="Mongue J. A."/>
            <person name="Jaron S. K."/>
        </authorList>
    </citation>
    <scope>NUCLEOTIDE SEQUENCE</scope>
</reference>
<keyword evidence="2" id="KW-1185">Reference proteome</keyword>
<protein>
    <submittedName>
        <fullName evidence="1">Uncharacterized protein</fullName>
    </submittedName>
</protein>
<feature type="non-terminal residue" evidence="1">
    <location>
        <position position="1"/>
    </location>
</feature>
<gene>
    <name evidence="1" type="ORF">AFUS01_LOCUS25841</name>
</gene>
<name>A0A8J2PB00_9HEXA</name>
<accession>A0A8J2PB00</accession>
<dbReference type="EMBL" id="CAJVCH010336916">
    <property type="protein sequence ID" value="CAG7815143.1"/>
    <property type="molecule type" value="Genomic_DNA"/>
</dbReference>